<evidence type="ECO:0000256" key="1">
    <source>
        <dbReference type="SAM" id="MobiDB-lite"/>
    </source>
</evidence>
<protein>
    <submittedName>
        <fullName evidence="3">Uncharacterized protein</fullName>
    </submittedName>
</protein>
<evidence type="ECO:0000256" key="2">
    <source>
        <dbReference type="SAM" id="SignalP"/>
    </source>
</evidence>
<name>A0A9D1VCB8_9BACT</name>
<comment type="caution">
    <text evidence="3">The sequence shown here is derived from an EMBL/GenBank/DDBJ whole genome shotgun (WGS) entry which is preliminary data.</text>
</comment>
<accession>A0A9D1VCB8</accession>
<evidence type="ECO:0000313" key="3">
    <source>
        <dbReference type="EMBL" id="HIX20352.1"/>
    </source>
</evidence>
<dbReference type="EMBL" id="DXFQ01000133">
    <property type="protein sequence ID" value="HIX20352.1"/>
    <property type="molecule type" value="Genomic_DNA"/>
</dbReference>
<dbReference type="Proteomes" id="UP000823964">
    <property type="component" value="Unassembled WGS sequence"/>
</dbReference>
<gene>
    <name evidence="3" type="ORF">H9862_07110</name>
</gene>
<feature type="compositionally biased region" description="Basic and acidic residues" evidence="1">
    <location>
        <begin position="211"/>
        <end position="223"/>
    </location>
</feature>
<feature type="region of interest" description="Disordered" evidence="1">
    <location>
        <begin position="199"/>
        <end position="275"/>
    </location>
</feature>
<dbReference type="AlphaFoldDB" id="A0A9D1VCB8"/>
<organism evidence="3 4">
    <name type="scientific">Candidatus Akkermansia intestinigallinarum</name>
    <dbReference type="NCBI Taxonomy" id="2838431"/>
    <lineage>
        <taxon>Bacteria</taxon>
        <taxon>Pseudomonadati</taxon>
        <taxon>Verrucomicrobiota</taxon>
        <taxon>Verrucomicrobiia</taxon>
        <taxon>Verrucomicrobiales</taxon>
        <taxon>Akkermansiaceae</taxon>
        <taxon>Akkermansia</taxon>
    </lineage>
</organism>
<reference evidence="3" key="2">
    <citation type="submission" date="2021-04" db="EMBL/GenBank/DDBJ databases">
        <authorList>
            <person name="Gilroy R."/>
        </authorList>
    </citation>
    <scope>NUCLEOTIDE SEQUENCE</scope>
    <source>
        <strain evidence="3">14975</strain>
    </source>
</reference>
<evidence type="ECO:0000313" key="4">
    <source>
        <dbReference type="Proteomes" id="UP000823964"/>
    </source>
</evidence>
<feature type="compositionally biased region" description="Low complexity" evidence="1">
    <location>
        <begin position="246"/>
        <end position="259"/>
    </location>
</feature>
<feature type="chain" id="PRO_5039313455" evidence="2">
    <location>
        <begin position="26"/>
        <end position="275"/>
    </location>
</feature>
<feature type="compositionally biased region" description="Polar residues" evidence="1">
    <location>
        <begin position="266"/>
        <end position="275"/>
    </location>
</feature>
<sequence>MFSASARHLTSLVALSLIGSAPLAAQQPAYPAPLPSAVQQVGNCDLLASDTVRAVFLDITSTDRGDYVARFEIVEALAHEPISPHAKLNAMQVGETFSILLRNDVPGQPASIMQGLVALRPGQLAVMRLDRLFMLDPSDYGERLVCARFRPLNSSANQPAAGSEGGSQATATPNSVFKQNTSTIKYEVADDGSIREKQYINGEEIPPPELYHVDPAEESRESDTGSSSSDALPANILPEDESDVEPTTPTRLQTRRLTPSAGGNPVSISGSRAKP</sequence>
<proteinExistence type="predicted"/>
<feature type="signal peptide" evidence="2">
    <location>
        <begin position="1"/>
        <end position="25"/>
    </location>
</feature>
<feature type="region of interest" description="Disordered" evidence="1">
    <location>
        <begin position="155"/>
        <end position="176"/>
    </location>
</feature>
<reference evidence="3" key="1">
    <citation type="journal article" date="2021" name="PeerJ">
        <title>Extensive microbial diversity within the chicken gut microbiome revealed by metagenomics and culture.</title>
        <authorList>
            <person name="Gilroy R."/>
            <person name="Ravi A."/>
            <person name="Getino M."/>
            <person name="Pursley I."/>
            <person name="Horton D.L."/>
            <person name="Alikhan N.F."/>
            <person name="Baker D."/>
            <person name="Gharbi K."/>
            <person name="Hall N."/>
            <person name="Watson M."/>
            <person name="Adriaenssens E.M."/>
            <person name="Foster-Nyarko E."/>
            <person name="Jarju S."/>
            <person name="Secka A."/>
            <person name="Antonio M."/>
            <person name="Oren A."/>
            <person name="Chaudhuri R.R."/>
            <person name="La Ragione R."/>
            <person name="Hildebrand F."/>
            <person name="Pallen M.J."/>
        </authorList>
    </citation>
    <scope>NUCLEOTIDE SEQUENCE</scope>
    <source>
        <strain evidence="3">14975</strain>
    </source>
</reference>
<keyword evidence="2" id="KW-0732">Signal</keyword>